<protein>
    <submittedName>
        <fullName evidence="2">Uncharacterized protein</fullName>
    </submittedName>
</protein>
<reference evidence="2" key="2">
    <citation type="submission" date="2015-02" db="UniProtKB">
        <authorList>
            <consortium name="EnsemblMetazoa"/>
        </authorList>
    </citation>
    <scope>IDENTIFICATION</scope>
</reference>
<reference evidence="3" key="1">
    <citation type="submission" date="2011-05" db="EMBL/GenBank/DDBJ databases">
        <authorList>
            <person name="Richards S.R."/>
            <person name="Qu J."/>
            <person name="Jiang H."/>
            <person name="Jhangiani S.N."/>
            <person name="Agravi P."/>
            <person name="Goodspeed R."/>
            <person name="Gross S."/>
            <person name="Mandapat C."/>
            <person name="Jackson L."/>
            <person name="Mathew T."/>
            <person name="Pu L."/>
            <person name="Thornton R."/>
            <person name="Saada N."/>
            <person name="Wilczek-Boney K.B."/>
            <person name="Lee S."/>
            <person name="Kovar C."/>
            <person name="Wu Y."/>
            <person name="Scherer S.E."/>
            <person name="Worley K.C."/>
            <person name="Muzny D.M."/>
            <person name="Gibbs R."/>
        </authorList>
    </citation>
    <scope>NUCLEOTIDE SEQUENCE</scope>
    <source>
        <strain evidence="3">Brora</strain>
    </source>
</reference>
<proteinExistence type="predicted"/>
<evidence type="ECO:0000256" key="1">
    <source>
        <dbReference type="SAM" id="MobiDB-lite"/>
    </source>
</evidence>
<evidence type="ECO:0000313" key="3">
    <source>
        <dbReference type="Proteomes" id="UP000014500"/>
    </source>
</evidence>
<keyword evidence="3" id="KW-1185">Reference proteome</keyword>
<dbReference type="Proteomes" id="UP000014500">
    <property type="component" value="Unassembled WGS sequence"/>
</dbReference>
<dbReference type="EnsemblMetazoa" id="SMAR001245-RA">
    <property type="protein sequence ID" value="SMAR001245-PA"/>
    <property type="gene ID" value="SMAR001245"/>
</dbReference>
<dbReference type="HOGENOM" id="CLU_2349351_0_0_1"/>
<evidence type="ECO:0000313" key="2">
    <source>
        <dbReference type="EnsemblMetazoa" id="SMAR001245-PA"/>
    </source>
</evidence>
<organism evidence="2 3">
    <name type="scientific">Strigamia maritima</name>
    <name type="common">European centipede</name>
    <name type="synonym">Geophilus maritimus</name>
    <dbReference type="NCBI Taxonomy" id="126957"/>
    <lineage>
        <taxon>Eukaryota</taxon>
        <taxon>Metazoa</taxon>
        <taxon>Ecdysozoa</taxon>
        <taxon>Arthropoda</taxon>
        <taxon>Myriapoda</taxon>
        <taxon>Chilopoda</taxon>
        <taxon>Pleurostigmophora</taxon>
        <taxon>Geophilomorpha</taxon>
        <taxon>Linotaeniidae</taxon>
        <taxon>Strigamia</taxon>
    </lineage>
</organism>
<feature type="region of interest" description="Disordered" evidence="1">
    <location>
        <begin position="1"/>
        <end position="25"/>
    </location>
</feature>
<dbReference type="AlphaFoldDB" id="T1IK14"/>
<sequence>MEKRLELLHRHSSKQPLNSEDKLESRNKTKCGMYNKLFHNGDGEYVCRASNELGEDFTRCRVECLGRGTLFFDSLQPRIAMLKDVINQIFDRPRVNR</sequence>
<dbReference type="EMBL" id="JH430384">
    <property type="status" value="NOT_ANNOTATED_CDS"/>
    <property type="molecule type" value="Genomic_DNA"/>
</dbReference>
<accession>T1IK14</accession>
<name>T1IK14_STRMM</name>